<dbReference type="GO" id="GO:0016874">
    <property type="term" value="F:ligase activity"/>
    <property type="evidence" value="ECO:0007669"/>
    <property type="project" value="UniProtKB-KW"/>
</dbReference>
<accession>A0AAV0GL25</accession>
<sequence>MSPPRRLPTGSQHCQEQCHFGVGPKCSGNVQDAFCGANGGGSVEHRQHEADAKNIATILKHSEAKAFFVDYEYVEKAKKALEIMMGKNIPMPLLVDIDDDVAPTGIRLGNLEYEELIL</sequence>
<protein>
    <submittedName>
        <fullName evidence="3">Uncharacterized protein</fullName>
    </submittedName>
</protein>
<organism evidence="3 4">
    <name type="scientific">Cuscuta epithymum</name>
    <dbReference type="NCBI Taxonomy" id="186058"/>
    <lineage>
        <taxon>Eukaryota</taxon>
        <taxon>Viridiplantae</taxon>
        <taxon>Streptophyta</taxon>
        <taxon>Embryophyta</taxon>
        <taxon>Tracheophyta</taxon>
        <taxon>Spermatophyta</taxon>
        <taxon>Magnoliopsida</taxon>
        <taxon>eudicotyledons</taxon>
        <taxon>Gunneridae</taxon>
        <taxon>Pentapetalae</taxon>
        <taxon>asterids</taxon>
        <taxon>lamiids</taxon>
        <taxon>Solanales</taxon>
        <taxon>Convolvulaceae</taxon>
        <taxon>Cuscuteae</taxon>
        <taxon>Cuscuta</taxon>
        <taxon>Cuscuta subgen. Cuscuta</taxon>
    </lineage>
</organism>
<reference evidence="3" key="1">
    <citation type="submission" date="2022-07" db="EMBL/GenBank/DDBJ databases">
        <authorList>
            <person name="Macas J."/>
            <person name="Novak P."/>
            <person name="Neumann P."/>
        </authorList>
    </citation>
    <scope>NUCLEOTIDE SEQUENCE</scope>
</reference>
<keyword evidence="4" id="KW-1185">Reference proteome</keyword>
<comment type="caution">
    <text evidence="3">The sequence shown here is derived from an EMBL/GenBank/DDBJ whole genome shotgun (WGS) entry which is preliminary data.</text>
</comment>
<dbReference type="AlphaFoldDB" id="A0AAV0GL25"/>
<keyword evidence="2" id="KW-0436">Ligase</keyword>
<gene>
    <name evidence="3" type="ORF">CEPIT_LOCUS44662</name>
</gene>
<evidence type="ECO:0000313" key="4">
    <source>
        <dbReference type="Proteomes" id="UP001152523"/>
    </source>
</evidence>
<comment type="similarity">
    <text evidence="1">Belongs to the ATP-dependent AMP-binding enzyme family.</text>
</comment>
<dbReference type="Proteomes" id="UP001152523">
    <property type="component" value="Unassembled WGS sequence"/>
</dbReference>
<dbReference type="PANTHER" id="PTHR43859:SF2">
    <property type="entry name" value="BUTYRATE--COA LIGASE AAE11, PEROXISOMAL"/>
    <property type="match status" value="1"/>
</dbReference>
<name>A0AAV0GL25_9ASTE</name>
<evidence type="ECO:0000313" key="3">
    <source>
        <dbReference type="EMBL" id="CAH9148632.1"/>
    </source>
</evidence>
<dbReference type="PANTHER" id="PTHR43859">
    <property type="entry name" value="ACYL-ACTIVATING ENZYME"/>
    <property type="match status" value="1"/>
</dbReference>
<evidence type="ECO:0000256" key="2">
    <source>
        <dbReference type="ARBA" id="ARBA00022598"/>
    </source>
</evidence>
<proteinExistence type="inferred from homology"/>
<evidence type="ECO:0000256" key="1">
    <source>
        <dbReference type="ARBA" id="ARBA00006432"/>
    </source>
</evidence>
<dbReference type="EMBL" id="CAMAPF010001209">
    <property type="protein sequence ID" value="CAH9148632.1"/>
    <property type="molecule type" value="Genomic_DNA"/>
</dbReference>